<evidence type="ECO:0000313" key="1">
    <source>
        <dbReference type="EMBL" id="SVE58265.1"/>
    </source>
</evidence>
<protein>
    <submittedName>
        <fullName evidence="1">Uncharacterized protein</fullName>
    </submittedName>
</protein>
<accession>A0A383EPS7</accession>
<dbReference type="EMBL" id="UINC01227401">
    <property type="protein sequence ID" value="SVE58265.1"/>
    <property type="molecule type" value="Genomic_DNA"/>
</dbReference>
<name>A0A383EPS7_9ZZZZ</name>
<dbReference type="AlphaFoldDB" id="A0A383EPS7"/>
<proteinExistence type="predicted"/>
<gene>
    <name evidence="1" type="ORF">METZ01_LOCUS511119</name>
</gene>
<reference evidence="1" key="1">
    <citation type="submission" date="2018-05" db="EMBL/GenBank/DDBJ databases">
        <authorList>
            <person name="Lanie J.A."/>
            <person name="Ng W.-L."/>
            <person name="Kazmierczak K.M."/>
            <person name="Andrzejewski T.M."/>
            <person name="Davidsen T.M."/>
            <person name="Wayne K.J."/>
            <person name="Tettelin H."/>
            <person name="Glass J.I."/>
            <person name="Rusch D."/>
            <person name="Podicherti R."/>
            <person name="Tsui H.-C.T."/>
            <person name="Winkler M.E."/>
        </authorList>
    </citation>
    <scope>NUCLEOTIDE SEQUENCE</scope>
</reference>
<sequence length="63" mass="7271">MFIITGNHPLRDCQWQHVAEADTLDEAQDIINRYKTYPTYAGWQFSISHKIAFTGDANLVTKE</sequence>
<organism evidence="1">
    <name type="scientific">marine metagenome</name>
    <dbReference type="NCBI Taxonomy" id="408172"/>
    <lineage>
        <taxon>unclassified sequences</taxon>
        <taxon>metagenomes</taxon>
        <taxon>ecological metagenomes</taxon>
    </lineage>
</organism>